<dbReference type="RefSeq" id="WP_382271780.1">
    <property type="nucleotide sequence ID" value="NZ_JBHTBU010000001.1"/>
</dbReference>
<comment type="caution">
    <text evidence="1">The sequence shown here is derived from an EMBL/GenBank/DDBJ whole genome shotgun (WGS) entry which is preliminary data.</text>
</comment>
<name>A0ABW2IBL2_9BURK</name>
<gene>
    <name evidence="1" type="ORF">ACFQPC_10415</name>
</gene>
<reference evidence="2" key="1">
    <citation type="journal article" date="2019" name="Int. J. Syst. Evol. Microbiol.">
        <title>The Global Catalogue of Microorganisms (GCM) 10K type strain sequencing project: providing services to taxonomists for standard genome sequencing and annotation.</title>
        <authorList>
            <consortium name="The Broad Institute Genomics Platform"/>
            <consortium name="The Broad Institute Genome Sequencing Center for Infectious Disease"/>
            <person name="Wu L."/>
            <person name="Ma J."/>
        </authorList>
    </citation>
    <scope>NUCLEOTIDE SEQUENCE [LARGE SCALE GENOMIC DNA]</scope>
    <source>
        <strain evidence="2">KACC 12508</strain>
    </source>
</reference>
<dbReference type="EMBL" id="JBHTBU010000001">
    <property type="protein sequence ID" value="MFC7288449.1"/>
    <property type="molecule type" value="Genomic_DNA"/>
</dbReference>
<evidence type="ECO:0000313" key="1">
    <source>
        <dbReference type="EMBL" id="MFC7288449.1"/>
    </source>
</evidence>
<dbReference type="Proteomes" id="UP001596542">
    <property type="component" value="Unassembled WGS sequence"/>
</dbReference>
<organism evidence="1 2">
    <name type="scientific">Herminiimonas glaciei</name>
    <dbReference type="NCBI Taxonomy" id="523788"/>
    <lineage>
        <taxon>Bacteria</taxon>
        <taxon>Pseudomonadati</taxon>
        <taxon>Pseudomonadota</taxon>
        <taxon>Betaproteobacteria</taxon>
        <taxon>Burkholderiales</taxon>
        <taxon>Oxalobacteraceae</taxon>
        <taxon>Herminiimonas</taxon>
    </lineage>
</organism>
<dbReference type="PROSITE" id="PS51257">
    <property type="entry name" value="PROKAR_LIPOPROTEIN"/>
    <property type="match status" value="1"/>
</dbReference>
<protein>
    <recommendedName>
        <fullName evidence="3">Lipoprotein</fullName>
    </recommendedName>
</protein>
<proteinExistence type="predicted"/>
<evidence type="ECO:0008006" key="3">
    <source>
        <dbReference type="Google" id="ProtNLM"/>
    </source>
</evidence>
<sequence length="162" mass="18278">MDKGKPRFIVLAVMLATLTACSALYEGRYDYSDGWRIATVERVVSRDEVQDGLLKDCRPEDATPATGQSFALVTYRIFKGTRKRIVKTPVNQSLESGDSIYINLRSCEMEAVLPRPKKYPGERLPLVCEQADYSSHAIPWRNTLDGNSDDICKNQIFMHATN</sequence>
<evidence type="ECO:0000313" key="2">
    <source>
        <dbReference type="Proteomes" id="UP001596542"/>
    </source>
</evidence>
<accession>A0ABW2IBL2</accession>
<keyword evidence="2" id="KW-1185">Reference proteome</keyword>